<evidence type="ECO:0000313" key="2">
    <source>
        <dbReference type="EMBL" id="OIV42238.1"/>
    </source>
</evidence>
<gene>
    <name evidence="2" type="ORF">BKM63_11460</name>
</gene>
<dbReference type="EMBL" id="MLFK01000006">
    <property type="protein sequence ID" value="OIV42238.1"/>
    <property type="molecule type" value="Genomic_DNA"/>
</dbReference>
<evidence type="ECO:0000259" key="1">
    <source>
        <dbReference type="Pfam" id="PF05257"/>
    </source>
</evidence>
<proteinExistence type="predicted"/>
<dbReference type="AlphaFoldDB" id="A0A1J7BU48"/>
<sequence>MTLTQKTLEIAAAQIGVEEIPRNSNSGPEVEIYLRSVGLSKGYAWCMAFVYWCTQKASLQINAKNPLKKTAGVLDQYNSRPLLVKKIPQPGDVFIMDLKNGLGHTGFVEKVAGSTIYTIEGNTNDTGGREGYKVARRKRDIKSIKGFLRLQN</sequence>
<dbReference type="InterPro" id="IPR038765">
    <property type="entry name" value="Papain-like_cys_pep_sf"/>
</dbReference>
<reference evidence="2 3" key="1">
    <citation type="submission" date="2016-10" db="EMBL/GenBank/DDBJ databases">
        <title>Draft Genome Sequence of Rhizobacteria Flavobacterium johnsoniae CI04.</title>
        <authorList>
            <person name="Bravo J.I."/>
            <person name="Lozano G.L."/>
            <person name="Handelsman J."/>
        </authorList>
    </citation>
    <scope>NUCLEOTIDE SEQUENCE [LARGE SCALE GENOMIC DNA]</scope>
    <source>
        <strain evidence="2 3">CI04</strain>
    </source>
</reference>
<organism evidence="2 3">
    <name type="scientific">Flavobacterium johnsoniae</name>
    <name type="common">Cytophaga johnsonae</name>
    <dbReference type="NCBI Taxonomy" id="986"/>
    <lineage>
        <taxon>Bacteria</taxon>
        <taxon>Pseudomonadati</taxon>
        <taxon>Bacteroidota</taxon>
        <taxon>Flavobacteriia</taxon>
        <taxon>Flavobacteriales</taxon>
        <taxon>Flavobacteriaceae</taxon>
        <taxon>Flavobacterium</taxon>
    </lineage>
</organism>
<dbReference type="Proteomes" id="UP000182826">
    <property type="component" value="Unassembled WGS sequence"/>
</dbReference>
<dbReference type="OrthoDB" id="9813532at2"/>
<comment type="caution">
    <text evidence="2">The sequence shown here is derived from an EMBL/GenBank/DDBJ whole genome shotgun (WGS) entry which is preliminary data.</text>
</comment>
<keyword evidence="3" id="KW-1185">Reference proteome</keyword>
<dbReference type="Gene3D" id="3.90.1720.10">
    <property type="entry name" value="endopeptidase domain like (from Nostoc punctiforme)"/>
    <property type="match status" value="1"/>
</dbReference>
<dbReference type="SUPFAM" id="SSF54001">
    <property type="entry name" value="Cysteine proteinases"/>
    <property type="match status" value="1"/>
</dbReference>
<accession>A0A1J7BU48</accession>
<name>A0A1J7BU48_FLAJO</name>
<evidence type="ECO:0000313" key="3">
    <source>
        <dbReference type="Proteomes" id="UP000182826"/>
    </source>
</evidence>
<dbReference type="Pfam" id="PF05257">
    <property type="entry name" value="CHAP"/>
    <property type="match status" value="1"/>
</dbReference>
<feature type="domain" description="Peptidase C51" evidence="1">
    <location>
        <begin position="41"/>
        <end position="122"/>
    </location>
</feature>
<protein>
    <submittedName>
        <fullName evidence="2">Amidase</fullName>
    </submittedName>
</protein>
<dbReference type="InterPro" id="IPR007921">
    <property type="entry name" value="CHAP_dom"/>
</dbReference>
<dbReference type="RefSeq" id="WP_071636715.1">
    <property type="nucleotide sequence ID" value="NZ_MLFK01000006.1"/>
</dbReference>